<evidence type="ECO:0000256" key="2">
    <source>
        <dbReference type="SAM" id="SignalP"/>
    </source>
</evidence>
<dbReference type="OrthoDB" id="9787283at2"/>
<accession>A0A3D9IQ41</accession>
<dbReference type="EMBL" id="QRDY01000004">
    <property type="protein sequence ID" value="RED63196.1"/>
    <property type="molecule type" value="Genomic_DNA"/>
</dbReference>
<dbReference type="PROSITE" id="PS51257">
    <property type="entry name" value="PROKAR_LIPOPROTEIN"/>
    <property type="match status" value="1"/>
</dbReference>
<dbReference type="Proteomes" id="UP000256869">
    <property type="component" value="Unassembled WGS sequence"/>
</dbReference>
<dbReference type="Pfam" id="PF13416">
    <property type="entry name" value="SBP_bac_8"/>
    <property type="match status" value="1"/>
</dbReference>
<dbReference type="RefSeq" id="WP_115992483.1">
    <property type="nucleotide sequence ID" value="NZ_QRDY01000004.1"/>
</dbReference>
<evidence type="ECO:0000313" key="4">
    <source>
        <dbReference type="Proteomes" id="UP000256869"/>
    </source>
</evidence>
<evidence type="ECO:0000256" key="1">
    <source>
        <dbReference type="SAM" id="MobiDB-lite"/>
    </source>
</evidence>
<reference evidence="3 4" key="1">
    <citation type="submission" date="2018-07" db="EMBL/GenBank/DDBJ databases">
        <title>Genomic Encyclopedia of Type Strains, Phase III (KMG-III): the genomes of soil and plant-associated and newly described type strains.</title>
        <authorList>
            <person name="Whitman W."/>
        </authorList>
    </citation>
    <scope>NUCLEOTIDE SEQUENCE [LARGE SCALE GENOMIC DNA]</scope>
    <source>
        <strain evidence="3 4">CECT 8236</strain>
    </source>
</reference>
<dbReference type="AlphaFoldDB" id="A0A3D9IQ41"/>
<feature type="region of interest" description="Disordered" evidence="1">
    <location>
        <begin position="29"/>
        <end position="51"/>
    </location>
</feature>
<organism evidence="3 4">
    <name type="scientific">Cohnella lupini</name>
    <dbReference type="NCBI Taxonomy" id="1294267"/>
    <lineage>
        <taxon>Bacteria</taxon>
        <taxon>Bacillati</taxon>
        <taxon>Bacillota</taxon>
        <taxon>Bacilli</taxon>
        <taxon>Bacillales</taxon>
        <taxon>Paenibacillaceae</taxon>
        <taxon>Cohnella</taxon>
    </lineage>
</organism>
<dbReference type="Gene3D" id="3.40.190.10">
    <property type="entry name" value="Periplasmic binding protein-like II"/>
    <property type="match status" value="2"/>
</dbReference>
<feature type="chain" id="PRO_5017536110" evidence="2">
    <location>
        <begin position="21"/>
        <end position="560"/>
    </location>
</feature>
<keyword evidence="4" id="KW-1185">Reference proteome</keyword>
<dbReference type="InterPro" id="IPR006059">
    <property type="entry name" value="SBP"/>
</dbReference>
<gene>
    <name evidence="3" type="ORF">DFP95_104190</name>
</gene>
<name>A0A3D9IQ41_9BACL</name>
<proteinExistence type="predicted"/>
<keyword evidence="2" id="KW-0732">Signal</keyword>
<evidence type="ECO:0000313" key="3">
    <source>
        <dbReference type="EMBL" id="RED63196.1"/>
    </source>
</evidence>
<dbReference type="SUPFAM" id="SSF53850">
    <property type="entry name" value="Periplasmic binding protein-like II"/>
    <property type="match status" value="1"/>
</dbReference>
<sequence>MKKRIVSLLAFMLMASVVLAACSKNNDSAGSSSSAPAAESSAPASEPASDAPPVEIKAFAQQEATQDLSTSEFSKAMEEKFNFKFKWQVIPGDGAKEKRQISLASGDYPDTYLLTNYVDQFSQADVIKYGQQGVIIPLNELIDQYAPNIKAALEKDASFKSFVTAPDGNIYGLVAYSQCYHCSYPNKMWINTKWLDALKLEMPKTTEEFKKVLQAFKNDDPNGNNKKDEVPLSGSKEDFGVRIIPYLMNGFVYDDDRNYLNLTNGKVETAATKQEWKEGLTYIKSLYDEGLIDPGAFTQNAEAFKKIGENADTQILGAGAGMHPAIFVNIDPGNTRSADYNPVPPLQGPHAAYATHDSGGINPGAKFVITNKASKEAQIALIRMIDYIFTPDGQVHATNGTEGVGWRKPEAGEEALGQGVTPLWTTIPNKEGVAPNNTGWGGMGHYYEPREWRDAWVASTDIYDAVGYERRLYNATLLYDGKEPEELFPAWAVWVDPAEADEASILQTNIKNYIDQFSLQFVTGNKDLNRDWDSYVKGLKDLNVDRYLEIMQKAYDATAK</sequence>
<comment type="caution">
    <text evidence="3">The sequence shown here is derived from an EMBL/GenBank/DDBJ whole genome shotgun (WGS) entry which is preliminary data.</text>
</comment>
<protein>
    <submittedName>
        <fullName evidence="3">Putative aldouronate transport system substrate-binding protein</fullName>
    </submittedName>
</protein>
<feature type="signal peptide" evidence="2">
    <location>
        <begin position="1"/>
        <end position="20"/>
    </location>
</feature>